<dbReference type="EMBL" id="CP022423">
    <property type="protein sequence ID" value="ASM75789.1"/>
    <property type="molecule type" value="Genomic_DNA"/>
</dbReference>
<dbReference type="EMBL" id="CP022423">
    <property type="protein sequence ID" value="ASM75913.1"/>
    <property type="molecule type" value="Genomic_DNA"/>
</dbReference>
<dbReference type="KEGG" id="vff:VITFI_CDS1085"/>
<dbReference type="AlphaFoldDB" id="A0A221K9Y1"/>
<dbReference type="KEGG" id="vff:VITFI_CDS0634"/>
<name>A0A221K9Y1_VITFI</name>
<sequence length="229" mass="25171">MIWGAVMYTTSARYTPAPNSKRASVLSVLRQAGKPLYSCELIARMIELGSPINVHQLACLFRPLLAAKLVYQIEPEPKSVWVAADAPVQTRPVCLLTHEGSVLDKALTFLMGCPDLTSSLARIHTAIGHSRHDVQRELTRACAKGCALHSSGMWQLVPDRWLSSNVKTRAAAAAVAAPLRSVPPSDFRSTMTLDETDEPPFVHRVIPSWFWQAKVPIRAVRSVFHLGGL</sequence>
<dbReference type="EMBL" id="CP022423">
    <property type="protein sequence ID" value="ASM76413.1"/>
    <property type="molecule type" value="Genomic_DNA"/>
</dbReference>
<dbReference type="EMBL" id="CP022423">
    <property type="protein sequence ID" value="ASM77288.1"/>
    <property type="molecule type" value="Genomic_DNA"/>
</dbReference>
<dbReference type="EMBL" id="CP022423">
    <property type="protein sequence ID" value="ASM76863.1"/>
    <property type="molecule type" value="Genomic_DNA"/>
</dbReference>
<dbReference type="KEGG" id="vff:VITFI_CDS1510"/>
<evidence type="ECO:0000313" key="1">
    <source>
        <dbReference type="EMBL" id="ASM75789.1"/>
    </source>
</evidence>
<keyword evidence="6" id="KW-1185">Reference proteome</keyword>
<evidence type="ECO:0000313" key="5">
    <source>
        <dbReference type="EMBL" id="ASM77288.1"/>
    </source>
</evidence>
<evidence type="ECO:0000313" key="2">
    <source>
        <dbReference type="EMBL" id="ASM75913.1"/>
    </source>
</evidence>
<proteinExistence type="predicted"/>
<gene>
    <name evidence="1" type="ORF">VITFI_CDS0010</name>
    <name evidence="2" type="ORF">VITFI_CDS0134</name>
    <name evidence="3" type="ORF">VITFI_CDS0634</name>
    <name evidence="4" type="ORF">VITFI_CDS1085</name>
    <name evidence="5" type="ORF">VITFI_CDS1510</name>
</gene>
<dbReference type="Proteomes" id="UP000199729">
    <property type="component" value="Chromosome"/>
</dbReference>
<accession>A0A221K9Y1</accession>
<evidence type="ECO:0000313" key="6">
    <source>
        <dbReference type="Proteomes" id="UP000199729"/>
    </source>
</evidence>
<protein>
    <submittedName>
        <fullName evidence="1">Uncharacterized protein</fullName>
    </submittedName>
</protein>
<evidence type="ECO:0000313" key="4">
    <source>
        <dbReference type="EMBL" id="ASM76863.1"/>
    </source>
</evidence>
<reference evidence="1 6" key="1">
    <citation type="submission" date="2017-07" db="EMBL/GenBank/DDBJ databases">
        <title>Complete Genome Sequence of the cosmetic ferment Vitreoscilla filiformis (ATCC15551).</title>
        <authorList>
            <person name="Contreras S."/>
            <person name="Sagory-Zalkind P."/>
            <person name="Blanquart H."/>
            <person name="Iltis A."/>
            <person name="Morand S.C."/>
        </authorList>
    </citation>
    <scope>NUCLEOTIDE SEQUENCE [LARGE SCALE GENOMIC DNA]</scope>
    <source>
        <strain evidence="1 6">ATCC 15551</strain>
    </source>
</reference>
<dbReference type="KEGG" id="vff:VITFI_CDS0134"/>
<evidence type="ECO:0000313" key="3">
    <source>
        <dbReference type="EMBL" id="ASM76413.1"/>
    </source>
</evidence>
<dbReference type="KEGG" id="vff:VITFI_CDS0010"/>
<organism evidence="1 6">
    <name type="scientific">Vitreoscilla filiformis</name>
    <dbReference type="NCBI Taxonomy" id="63"/>
    <lineage>
        <taxon>Bacteria</taxon>
        <taxon>Pseudomonadati</taxon>
        <taxon>Pseudomonadota</taxon>
        <taxon>Betaproteobacteria</taxon>
        <taxon>Neisseriales</taxon>
        <taxon>Neisseriaceae</taxon>
        <taxon>Vitreoscilla</taxon>
    </lineage>
</organism>